<proteinExistence type="predicted"/>
<name>D7CN44_SYNLT</name>
<sequence>MERGGIPYDIVEAIEKDLDRAEGSSGERILQRGREYILGLLRLTGAMPLPDAVAGVEKLANLKLVPWWDRLLEEIERDPRLIISSGDIVHLPEVKDPLYILEARKKYEVAFSFGMDDLARALHFDLWQEVKQGLESVLNSFSGGNLKSEQVIRIALNSRTLSELLQQMDLLTRMYDLRYVMSNWYRVLYNLWVQMPRWEFGFKSLAEIDADDMLLGEIKVNDVARILGLVADEEGNLFCPKCGEKVALAEAHHHLS</sequence>
<keyword evidence="2" id="KW-1185">Reference proteome</keyword>
<organism evidence="1 2">
    <name type="scientific">Syntrophothermus lipocalidus (strain DSM 12680 / TGB-C1)</name>
    <dbReference type="NCBI Taxonomy" id="643648"/>
    <lineage>
        <taxon>Bacteria</taxon>
        <taxon>Bacillati</taxon>
        <taxon>Bacillota</taxon>
        <taxon>Clostridia</taxon>
        <taxon>Eubacteriales</taxon>
        <taxon>Syntrophomonadaceae</taxon>
        <taxon>Syntrophothermus</taxon>
    </lineage>
</organism>
<dbReference type="HOGENOM" id="CLU_1085557_0_0_9"/>
<dbReference type="Proteomes" id="UP000000378">
    <property type="component" value="Chromosome"/>
</dbReference>
<dbReference type="RefSeq" id="WP_013175531.1">
    <property type="nucleotide sequence ID" value="NC_014220.1"/>
</dbReference>
<evidence type="ECO:0000313" key="2">
    <source>
        <dbReference type="Proteomes" id="UP000000378"/>
    </source>
</evidence>
<protein>
    <submittedName>
        <fullName evidence="1">Uncharacterized protein</fullName>
    </submittedName>
</protein>
<reference evidence="2" key="1">
    <citation type="journal article" date="2010" name="Stand. Genomic Sci.">
        <title>Complete genome sequence of Syntrophothermus lipocalidus type strain (TGB-C1T).</title>
        <authorList>
            <consortium name="US DOE Joint Genome Institute (JGI-PGF)"/>
            <person name="Djao O."/>
            <person name="Zhang X."/>
            <person name="Lucas S."/>
            <person name="Lapidus A."/>
            <person name="Glavina Del Rio T."/>
            <person name="Nolan M."/>
            <person name="Tice H."/>
            <person name="Cheng J."/>
            <person name="Han C."/>
            <person name="Tapia R."/>
            <person name="Goodwin L."/>
            <person name="Pitluck S."/>
            <person name="Liolios K."/>
            <person name="Ivanova N."/>
            <person name="Mavromatis K."/>
            <person name="Mikhailova N."/>
            <person name="Ovchinnikova G."/>
            <person name="Pati A."/>
            <person name="Brambilla E."/>
            <person name="Chen A."/>
            <person name="Palaniappan K."/>
            <person name="Land M."/>
            <person name="Hauser L."/>
            <person name="Chang Y."/>
            <person name="Jeffries C."/>
            <person name="Rohde M."/>
            <person name="Sikorski J."/>
            <person name="Spring S."/>
            <person name="Goker M."/>
            <person name="Detter J."/>
            <person name="Woyke T."/>
            <person name="Bristow J."/>
            <person name="Eisen J."/>
            <person name="Markowitz V."/>
            <person name="Hugenholtz P."/>
            <person name="Kyrpides N."/>
            <person name="Klenk H."/>
        </authorList>
    </citation>
    <scope>NUCLEOTIDE SEQUENCE [LARGE SCALE GENOMIC DNA]</scope>
    <source>
        <strain evidence="2">DSM 12680 / TGB-C1</strain>
    </source>
</reference>
<gene>
    <name evidence="1" type="ordered locus">Slip_1366</name>
</gene>
<dbReference type="KEGG" id="slp:Slip_1366"/>
<evidence type="ECO:0000313" key="1">
    <source>
        <dbReference type="EMBL" id="ADI02129.1"/>
    </source>
</evidence>
<dbReference type="STRING" id="643648.Slip_1366"/>
<dbReference type="AlphaFoldDB" id="D7CN44"/>
<reference evidence="1 2" key="2">
    <citation type="journal article" date="2010" name="Stand. Genomic Sci.">
        <title>Complete genome sequence of Syntrophothermus lipocalidus type strain (TGB-C1).</title>
        <authorList>
            <person name="Djao O.D."/>
            <person name="Zhang X."/>
            <person name="Lucas S."/>
            <person name="Lapidus A."/>
            <person name="Del Rio T.G."/>
            <person name="Nolan M."/>
            <person name="Tice H."/>
            <person name="Cheng J.F."/>
            <person name="Han C."/>
            <person name="Tapia R."/>
            <person name="Goodwin L."/>
            <person name="Pitluck S."/>
            <person name="Liolios K."/>
            <person name="Ivanova N."/>
            <person name="Mavromatis K."/>
            <person name="Mikhailova N."/>
            <person name="Ovchinnikova G."/>
            <person name="Pati A."/>
            <person name="Brambilla E."/>
            <person name="Chen A."/>
            <person name="Palaniappan K."/>
            <person name="Land M."/>
            <person name="Hauser L."/>
            <person name="Chang Y.J."/>
            <person name="Jeffries C.D."/>
            <person name="Rohde M."/>
            <person name="Sikorski J."/>
            <person name="Spring S."/>
            <person name="Goker M."/>
            <person name="Detter J.C."/>
            <person name="Woyke T."/>
            <person name="Bristow J."/>
            <person name="Eisen J.A."/>
            <person name="Markowitz V."/>
            <person name="Hugenholtz P."/>
            <person name="Kyrpides N.C."/>
            <person name="Klenk H.P."/>
        </authorList>
    </citation>
    <scope>NUCLEOTIDE SEQUENCE [LARGE SCALE GENOMIC DNA]</scope>
    <source>
        <strain evidence="2">DSM 12680 / TGB-C1</strain>
    </source>
</reference>
<accession>D7CN44</accession>
<dbReference type="EMBL" id="CP002048">
    <property type="protein sequence ID" value="ADI02129.1"/>
    <property type="molecule type" value="Genomic_DNA"/>
</dbReference>